<gene>
    <name evidence="4" type="ORF">F8O01_16320</name>
</gene>
<keyword evidence="2" id="KW-0472">Membrane</keyword>
<reference evidence="4 5" key="1">
    <citation type="submission" date="2019-09" db="EMBL/GenBank/DDBJ databases">
        <title>Phylogeny of genus Pseudoclavibacter and closely related genus.</title>
        <authorList>
            <person name="Li Y."/>
        </authorList>
    </citation>
    <scope>NUCLEOTIDE SEQUENCE [LARGE SCALE GENOMIC DNA]</scope>
    <source>
        <strain evidence="4 5">DSM 23821</strain>
    </source>
</reference>
<organism evidence="4 5">
    <name type="scientific">Pseudoclavibacter chungangensis</name>
    <dbReference type="NCBI Taxonomy" id="587635"/>
    <lineage>
        <taxon>Bacteria</taxon>
        <taxon>Bacillati</taxon>
        <taxon>Actinomycetota</taxon>
        <taxon>Actinomycetes</taxon>
        <taxon>Micrococcales</taxon>
        <taxon>Microbacteriaceae</taxon>
        <taxon>Pseudoclavibacter</taxon>
    </lineage>
</organism>
<feature type="domain" description="FHA" evidence="3">
    <location>
        <begin position="228"/>
        <end position="282"/>
    </location>
</feature>
<dbReference type="Proteomes" id="UP000467240">
    <property type="component" value="Unassembled WGS sequence"/>
</dbReference>
<feature type="transmembrane region" description="Helical" evidence="2">
    <location>
        <begin position="63"/>
        <end position="86"/>
    </location>
</feature>
<keyword evidence="2" id="KW-1133">Transmembrane helix</keyword>
<keyword evidence="2" id="KW-0812">Transmembrane</keyword>
<dbReference type="EMBL" id="WBJZ01000028">
    <property type="protein sequence ID" value="KAB1652746.1"/>
    <property type="molecule type" value="Genomic_DNA"/>
</dbReference>
<evidence type="ECO:0000313" key="4">
    <source>
        <dbReference type="EMBL" id="KAB1652746.1"/>
    </source>
</evidence>
<sequence length="324" mass="33683">MTRGVMIVHATDTVCARCAAPLEPDGSVACPECHGMRPRTPFLPVDVSPERLGAVPASAARRVAAVLCDVGVVALLATGVGVLAWVLGSSALIAFVVAAVALVLCAAVVAVVWVSIAWTPGGTLTRTVSVRADDGTPLGRSALGRALRGRPIGSAVALGSSQGALARALGVVTVDLRRGADPRGLLLPSIDELPAPRQSIGVDGGRSRPGAVTLVYEQRTRIGLDRAVVLGRTPRVEPPEPGVVAVALPDLSRRLSRNHVRVDLDRGRVFATDLGSLNGTELAVGSRVERLRTGQRTEIPEGAHLLLDGRPLRVHTRSGHVRAS</sequence>
<evidence type="ECO:0000313" key="5">
    <source>
        <dbReference type="Proteomes" id="UP000467240"/>
    </source>
</evidence>
<dbReference type="Gene3D" id="2.60.200.20">
    <property type="match status" value="1"/>
</dbReference>
<dbReference type="SUPFAM" id="SSF49879">
    <property type="entry name" value="SMAD/FHA domain"/>
    <property type="match status" value="1"/>
</dbReference>
<feature type="transmembrane region" description="Helical" evidence="2">
    <location>
        <begin position="92"/>
        <end position="116"/>
    </location>
</feature>
<protein>
    <submittedName>
        <fullName evidence="4">FHA domain-containing protein</fullName>
    </submittedName>
</protein>
<dbReference type="CDD" id="cd00060">
    <property type="entry name" value="FHA"/>
    <property type="match status" value="1"/>
</dbReference>
<dbReference type="Pfam" id="PF00498">
    <property type="entry name" value="FHA"/>
    <property type="match status" value="1"/>
</dbReference>
<keyword evidence="1" id="KW-0597">Phosphoprotein</keyword>
<evidence type="ECO:0000259" key="3">
    <source>
        <dbReference type="PROSITE" id="PS50006"/>
    </source>
</evidence>
<evidence type="ECO:0000256" key="1">
    <source>
        <dbReference type="ARBA" id="ARBA00022553"/>
    </source>
</evidence>
<dbReference type="OrthoDB" id="5111283at2"/>
<name>A0A7J5BML9_9MICO</name>
<dbReference type="InterPro" id="IPR008984">
    <property type="entry name" value="SMAD_FHA_dom_sf"/>
</dbReference>
<accession>A0A7J5BML9</accession>
<comment type="caution">
    <text evidence="4">The sequence shown here is derived from an EMBL/GenBank/DDBJ whole genome shotgun (WGS) entry which is preliminary data.</text>
</comment>
<evidence type="ECO:0000256" key="2">
    <source>
        <dbReference type="SAM" id="Phobius"/>
    </source>
</evidence>
<dbReference type="InterPro" id="IPR000253">
    <property type="entry name" value="FHA_dom"/>
</dbReference>
<proteinExistence type="predicted"/>
<keyword evidence="5" id="KW-1185">Reference proteome</keyword>
<dbReference type="PROSITE" id="PS50006">
    <property type="entry name" value="FHA_DOMAIN"/>
    <property type="match status" value="1"/>
</dbReference>
<dbReference type="AlphaFoldDB" id="A0A7J5BML9"/>